<feature type="chain" id="PRO_5039319839" evidence="1">
    <location>
        <begin position="23"/>
        <end position="156"/>
    </location>
</feature>
<evidence type="ECO:0000256" key="1">
    <source>
        <dbReference type="SAM" id="SignalP"/>
    </source>
</evidence>
<proteinExistence type="predicted"/>
<gene>
    <name evidence="3" type="ORF">Aargi30884_03810</name>
</gene>
<feature type="signal peptide" evidence="1">
    <location>
        <begin position="1"/>
        <end position="22"/>
    </location>
</feature>
<dbReference type="InterPro" id="IPR010994">
    <property type="entry name" value="RuvA_2-like"/>
</dbReference>
<feature type="domain" description="Helix-hairpin-helix DNA-binding motif class 1" evidence="2">
    <location>
        <begin position="134"/>
        <end position="153"/>
    </location>
</feature>
<keyword evidence="4" id="KW-1185">Reference proteome</keyword>
<dbReference type="SMART" id="SM00278">
    <property type="entry name" value="HhH1"/>
    <property type="match status" value="2"/>
</dbReference>
<evidence type="ECO:0000313" key="3">
    <source>
        <dbReference type="EMBL" id="BBK21478.1"/>
    </source>
</evidence>
<feature type="domain" description="Helix-hairpin-helix DNA-binding motif class 1" evidence="2">
    <location>
        <begin position="105"/>
        <end position="124"/>
    </location>
</feature>
<dbReference type="SUPFAM" id="SSF47781">
    <property type="entry name" value="RuvA domain 2-like"/>
    <property type="match status" value="1"/>
</dbReference>
<dbReference type="PANTHER" id="PTHR21180">
    <property type="entry name" value="ENDONUCLEASE/EXONUCLEASE/PHOSPHATASE FAMILY DOMAIN-CONTAINING PROTEIN 1"/>
    <property type="match status" value="1"/>
</dbReference>
<dbReference type="EMBL" id="AP019695">
    <property type="protein sequence ID" value="BBK21478.1"/>
    <property type="molecule type" value="Genomic_DNA"/>
</dbReference>
<dbReference type="InterPro" id="IPR004509">
    <property type="entry name" value="Competence_ComEA_HhH"/>
</dbReference>
<dbReference type="InterPro" id="IPR003583">
    <property type="entry name" value="Hlx-hairpin-Hlx_DNA-bd_motif"/>
</dbReference>
<evidence type="ECO:0000259" key="2">
    <source>
        <dbReference type="SMART" id="SM00278"/>
    </source>
</evidence>
<dbReference type="Pfam" id="PF12836">
    <property type="entry name" value="HHH_3"/>
    <property type="match status" value="1"/>
</dbReference>
<dbReference type="InterPro" id="IPR051675">
    <property type="entry name" value="Endo/Exo/Phosphatase_dom_1"/>
</dbReference>
<sequence length="156" mass="17548">MKFAGFFCVIALMVLFYARNNAIDMTQFQTDTKKVEIKGEVRSPGVYEVDWNATVADVLKEAGGSLENADISSINLSRNIENEAVIVVDKKQEEKKISINSATVEELDELPGIGPSIAQRIVEYRNHHSFQTLEDLKEVKGIGDKLFQKIKDRIML</sequence>
<keyword evidence="1" id="KW-0732">Signal</keyword>
<dbReference type="Proteomes" id="UP000464754">
    <property type="component" value="Chromosome"/>
</dbReference>
<reference evidence="4" key="1">
    <citation type="submission" date="2019-05" db="EMBL/GenBank/DDBJ databases">
        <title>Complete genome sequencing of Absiella argi strain JCM 30884.</title>
        <authorList>
            <person name="Sakamoto M."/>
            <person name="Murakami T."/>
            <person name="Mori H."/>
        </authorList>
    </citation>
    <scope>NUCLEOTIDE SEQUENCE [LARGE SCALE GENOMIC DNA]</scope>
    <source>
        <strain evidence="4">JCM 30884</strain>
    </source>
</reference>
<dbReference type="GO" id="GO:0015628">
    <property type="term" value="P:protein secretion by the type II secretion system"/>
    <property type="evidence" value="ECO:0007669"/>
    <property type="project" value="TreeGrafter"/>
</dbReference>
<organism evidence="3 4">
    <name type="scientific">Amedibacterium intestinale</name>
    <dbReference type="NCBI Taxonomy" id="2583452"/>
    <lineage>
        <taxon>Bacteria</taxon>
        <taxon>Bacillati</taxon>
        <taxon>Bacillota</taxon>
        <taxon>Erysipelotrichia</taxon>
        <taxon>Erysipelotrichales</taxon>
        <taxon>Erysipelotrichaceae</taxon>
        <taxon>Amedibacterium</taxon>
    </lineage>
</organism>
<dbReference type="Gene3D" id="1.10.150.310">
    <property type="entry name" value="Tex RuvX-like domain-like"/>
    <property type="match status" value="1"/>
</dbReference>
<protein>
    <submittedName>
        <fullName evidence="3">Competence protein ComEA</fullName>
    </submittedName>
</protein>
<dbReference type="Pfam" id="PF10531">
    <property type="entry name" value="SLBB"/>
    <property type="match status" value="1"/>
</dbReference>
<dbReference type="Gene3D" id="3.10.560.10">
    <property type="entry name" value="Outer membrane lipoprotein wza domain like"/>
    <property type="match status" value="1"/>
</dbReference>
<dbReference type="GO" id="GO:0015627">
    <property type="term" value="C:type II protein secretion system complex"/>
    <property type="evidence" value="ECO:0007669"/>
    <property type="project" value="TreeGrafter"/>
</dbReference>
<accession>A0A6N4TEX0</accession>
<dbReference type="AlphaFoldDB" id="A0A6N4TEX0"/>
<dbReference type="GO" id="GO:0006281">
    <property type="term" value="P:DNA repair"/>
    <property type="evidence" value="ECO:0007669"/>
    <property type="project" value="InterPro"/>
</dbReference>
<dbReference type="InterPro" id="IPR019554">
    <property type="entry name" value="Soluble_ligand-bd"/>
</dbReference>
<dbReference type="KEGG" id="aarg:Aargi30884_03810"/>
<dbReference type="NCBIfam" id="TIGR00426">
    <property type="entry name" value="competence protein ComEA helix-hairpin-helix repeat region"/>
    <property type="match status" value="1"/>
</dbReference>
<dbReference type="RefSeq" id="WP_115714691.1">
    <property type="nucleotide sequence ID" value="NZ_AP019695.1"/>
</dbReference>
<evidence type="ECO:0000313" key="4">
    <source>
        <dbReference type="Proteomes" id="UP000464754"/>
    </source>
</evidence>
<dbReference type="GO" id="GO:0003677">
    <property type="term" value="F:DNA binding"/>
    <property type="evidence" value="ECO:0007669"/>
    <property type="project" value="InterPro"/>
</dbReference>
<name>A0A6N4TEX0_9FIRM</name>
<dbReference type="PANTHER" id="PTHR21180:SF32">
    <property type="entry name" value="ENDONUCLEASE_EXONUCLEASE_PHOSPHATASE FAMILY DOMAIN-CONTAINING PROTEIN 1"/>
    <property type="match status" value="1"/>
</dbReference>